<dbReference type="Proteomes" id="UP000005326">
    <property type="component" value="Unassembled WGS sequence"/>
</dbReference>
<evidence type="ECO:0000313" key="4">
    <source>
        <dbReference type="Proteomes" id="UP000005326"/>
    </source>
</evidence>
<feature type="transmembrane region" description="Helical" evidence="2">
    <location>
        <begin position="98"/>
        <end position="117"/>
    </location>
</feature>
<keyword evidence="2" id="KW-0812">Transmembrane</keyword>
<keyword evidence="4" id="KW-1185">Reference proteome</keyword>
<evidence type="ECO:0000256" key="1">
    <source>
        <dbReference type="SAM" id="MobiDB-lite"/>
    </source>
</evidence>
<gene>
    <name evidence="3" type="ORF">EUBSIR_02434</name>
</gene>
<keyword evidence="2" id="KW-0472">Membrane</keyword>
<evidence type="ECO:0000256" key="2">
    <source>
        <dbReference type="SAM" id="Phobius"/>
    </source>
</evidence>
<protein>
    <submittedName>
        <fullName evidence="3">Uncharacterized protein</fullName>
    </submittedName>
</protein>
<comment type="caution">
    <text evidence="3">The sequence shown here is derived from an EMBL/GenBank/DDBJ whole genome shotgun (WGS) entry which is preliminary data.</text>
</comment>
<dbReference type="EMBL" id="ABCA03000054">
    <property type="protein sequence ID" value="EDR99813.1"/>
    <property type="molecule type" value="Genomic_DNA"/>
</dbReference>
<feature type="region of interest" description="Disordered" evidence="1">
    <location>
        <begin position="1"/>
        <end position="27"/>
    </location>
</feature>
<keyword evidence="2" id="KW-1133">Transmembrane helix</keyword>
<name>B0MRF7_9FIRM</name>
<reference evidence="3" key="2">
    <citation type="submission" date="2014-06" db="EMBL/GenBank/DDBJ databases">
        <title>Draft genome sequence of Eubacterium siraeum (DSM 15702).</title>
        <authorList>
            <person name="Sudarsanam P."/>
            <person name="Ley R."/>
            <person name="Guruge J."/>
            <person name="Turnbaugh P.J."/>
            <person name="Mahowald M."/>
            <person name="Liep D."/>
            <person name="Gordon J."/>
        </authorList>
    </citation>
    <scope>NUCLEOTIDE SEQUENCE</scope>
    <source>
        <strain evidence="3">DSM 15702</strain>
    </source>
</reference>
<feature type="transmembrane region" description="Helical" evidence="2">
    <location>
        <begin position="74"/>
        <end position="92"/>
    </location>
</feature>
<reference evidence="3" key="1">
    <citation type="submission" date="2007-10" db="EMBL/GenBank/DDBJ databases">
        <authorList>
            <person name="Fulton L."/>
            <person name="Clifton S."/>
            <person name="Fulton B."/>
            <person name="Xu J."/>
            <person name="Minx P."/>
            <person name="Pepin K.H."/>
            <person name="Johnson M."/>
            <person name="Thiruvilangam P."/>
            <person name="Bhonagiri V."/>
            <person name="Nash W.E."/>
            <person name="Mardis E.R."/>
            <person name="Wilson R.K."/>
        </authorList>
    </citation>
    <scope>NUCLEOTIDE SEQUENCE [LARGE SCALE GENOMIC DNA]</scope>
    <source>
        <strain evidence="3">DSM 15702</strain>
    </source>
</reference>
<dbReference type="AlphaFoldDB" id="B0MRF7"/>
<feature type="transmembrane region" description="Helical" evidence="2">
    <location>
        <begin position="124"/>
        <end position="147"/>
    </location>
</feature>
<proteinExistence type="predicted"/>
<accession>B0MRF7</accession>
<organism evidence="3 4">
    <name type="scientific">[Eubacterium] siraeum DSM 15702</name>
    <dbReference type="NCBI Taxonomy" id="428128"/>
    <lineage>
        <taxon>Bacteria</taxon>
        <taxon>Bacillati</taxon>
        <taxon>Bacillota</taxon>
        <taxon>Clostridia</taxon>
        <taxon>Eubacteriales</taxon>
        <taxon>Oscillospiraceae</taxon>
        <taxon>Oscillospiraceae incertae sedis</taxon>
    </lineage>
</organism>
<evidence type="ECO:0000313" key="3">
    <source>
        <dbReference type="EMBL" id="EDR99813.1"/>
    </source>
</evidence>
<sequence>MLKGVTMNDEILNNNEEQPDEKELLRQRREEQIERVKAQYETDVKEKAEAKVRMEKEQELEKELAPFITVRKGLIALCGLMWFFAAFCLLTGTLEMKIFLPMCMFALAALAGVNVPIFVKKKKIFDGIIAGICTVICFVTGVIILMFG</sequence>